<dbReference type="Pfam" id="PF00019">
    <property type="entry name" value="TGF_beta"/>
    <property type="match status" value="1"/>
</dbReference>
<dbReference type="GO" id="GO:0005615">
    <property type="term" value="C:extracellular space"/>
    <property type="evidence" value="ECO:0007669"/>
    <property type="project" value="TreeGrafter"/>
</dbReference>
<dbReference type="PROSITE" id="PS51362">
    <property type="entry name" value="TGF_BETA_2"/>
    <property type="match status" value="1"/>
</dbReference>
<evidence type="ECO:0000256" key="1">
    <source>
        <dbReference type="ARBA" id="ARBA00004613"/>
    </source>
</evidence>
<evidence type="ECO:0000256" key="6">
    <source>
        <dbReference type="RuleBase" id="RU000354"/>
    </source>
</evidence>
<sequence>SLYLEVKAKPIGKKRRKRQDSLDCNENSAIAECCRYPLLVNFAQLNWDWIIAPQTFEASYCNGECRMGFLPESVHTTISHQVGTQAKPCCSPSKLSAVDLLYFSQDLQILKTRIPNMAVEKCSCS</sequence>
<organism evidence="8 9">
    <name type="scientific">Megaselia scalaris</name>
    <name type="common">Humpbacked fly</name>
    <name type="synonym">Phora scalaris</name>
    <dbReference type="NCBI Taxonomy" id="36166"/>
    <lineage>
        <taxon>Eukaryota</taxon>
        <taxon>Metazoa</taxon>
        <taxon>Ecdysozoa</taxon>
        <taxon>Arthropoda</taxon>
        <taxon>Hexapoda</taxon>
        <taxon>Insecta</taxon>
        <taxon>Pterygota</taxon>
        <taxon>Neoptera</taxon>
        <taxon>Endopterygota</taxon>
        <taxon>Diptera</taxon>
        <taxon>Brachycera</taxon>
        <taxon>Muscomorpha</taxon>
        <taxon>Platypezoidea</taxon>
        <taxon>Phoridae</taxon>
        <taxon>Megaseliini</taxon>
        <taxon>Megaselia</taxon>
    </lineage>
</organism>
<evidence type="ECO:0000313" key="8">
    <source>
        <dbReference type="EnsemblMetazoa" id="MESCA009475-PA"/>
    </source>
</evidence>
<reference evidence="8" key="2">
    <citation type="submission" date="2015-06" db="UniProtKB">
        <authorList>
            <consortium name="EnsemblMetazoa"/>
        </authorList>
    </citation>
    <scope>IDENTIFICATION</scope>
</reference>
<evidence type="ECO:0000256" key="2">
    <source>
        <dbReference type="ARBA" id="ARBA00006656"/>
    </source>
</evidence>
<reference evidence="9" key="1">
    <citation type="submission" date="2013-02" db="EMBL/GenBank/DDBJ databases">
        <authorList>
            <person name="Hughes D."/>
        </authorList>
    </citation>
    <scope>NUCLEOTIDE SEQUENCE</scope>
    <source>
        <strain>Durham</strain>
        <strain evidence="9">NC isolate 2 -- Noor lab</strain>
    </source>
</reference>
<dbReference type="STRING" id="36166.T1H011"/>
<evidence type="ECO:0000256" key="3">
    <source>
        <dbReference type="ARBA" id="ARBA00022525"/>
    </source>
</evidence>
<dbReference type="PANTHER" id="PTHR11848:SF262">
    <property type="entry name" value="LD29161P"/>
    <property type="match status" value="1"/>
</dbReference>
<dbReference type="CDD" id="cd13751">
    <property type="entry name" value="TGF_beta_GDF8_like"/>
    <property type="match status" value="1"/>
</dbReference>
<feature type="domain" description="TGF-beta family profile" evidence="7">
    <location>
        <begin position="15"/>
        <end position="125"/>
    </location>
</feature>
<dbReference type="OMA" id="AGECMIS"/>
<accession>T1H011</accession>
<dbReference type="PANTHER" id="PTHR11848">
    <property type="entry name" value="TGF-BETA FAMILY"/>
    <property type="match status" value="1"/>
</dbReference>
<keyword evidence="9" id="KW-1185">Reference proteome</keyword>
<comment type="subcellular location">
    <subcellularLocation>
        <location evidence="1">Secreted</location>
    </subcellularLocation>
</comment>
<dbReference type="HOGENOM" id="CLU_020515_9_0_1"/>
<dbReference type="EnsemblMetazoa" id="MESCA009475-RA">
    <property type="protein sequence ID" value="MESCA009475-PA"/>
    <property type="gene ID" value="MESCA009475"/>
</dbReference>
<evidence type="ECO:0000256" key="4">
    <source>
        <dbReference type="ARBA" id="ARBA00023030"/>
    </source>
</evidence>
<dbReference type="Gene3D" id="2.10.90.10">
    <property type="entry name" value="Cystine-knot cytokines"/>
    <property type="match status" value="1"/>
</dbReference>
<dbReference type="GO" id="GO:0008083">
    <property type="term" value="F:growth factor activity"/>
    <property type="evidence" value="ECO:0007669"/>
    <property type="project" value="UniProtKB-KW"/>
</dbReference>
<evidence type="ECO:0000313" key="9">
    <source>
        <dbReference type="Proteomes" id="UP000015102"/>
    </source>
</evidence>
<dbReference type="Proteomes" id="UP000015102">
    <property type="component" value="Unassembled WGS sequence"/>
</dbReference>
<dbReference type="InterPro" id="IPR029034">
    <property type="entry name" value="Cystine-knot_cytokine"/>
</dbReference>
<keyword evidence="3" id="KW-0964">Secreted</keyword>
<dbReference type="AlphaFoldDB" id="T1H011"/>
<keyword evidence="4 6" id="KW-0339">Growth factor</keyword>
<name>T1H011_MEGSC</name>
<dbReference type="InterPro" id="IPR015615">
    <property type="entry name" value="TGF-beta-rel"/>
</dbReference>
<dbReference type="SUPFAM" id="SSF57501">
    <property type="entry name" value="Cystine-knot cytokines"/>
    <property type="match status" value="1"/>
</dbReference>
<evidence type="ECO:0000259" key="7">
    <source>
        <dbReference type="PROSITE" id="PS51362"/>
    </source>
</evidence>
<evidence type="ECO:0000256" key="5">
    <source>
        <dbReference type="ARBA" id="ARBA00023157"/>
    </source>
</evidence>
<dbReference type="InterPro" id="IPR017948">
    <property type="entry name" value="TGFb_CS"/>
</dbReference>
<dbReference type="SMART" id="SM00204">
    <property type="entry name" value="TGFB"/>
    <property type="match status" value="1"/>
</dbReference>
<comment type="similarity">
    <text evidence="2 6">Belongs to the TGF-beta family.</text>
</comment>
<dbReference type="PROSITE" id="PS00250">
    <property type="entry name" value="TGF_BETA_1"/>
    <property type="match status" value="1"/>
</dbReference>
<dbReference type="InterPro" id="IPR001839">
    <property type="entry name" value="TGF-b_C"/>
</dbReference>
<dbReference type="EMBL" id="CAQQ02157271">
    <property type="status" value="NOT_ANNOTATED_CDS"/>
    <property type="molecule type" value="Genomic_DNA"/>
</dbReference>
<protein>
    <recommendedName>
        <fullName evidence="7">TGF-beta family profile domain-containing protein</fullName>
    </recommendedName>
</protein>
<keyword evidence="5" id="KW-1015">Disulfide bond</keyword>
<dbReference type="GO" id="GO:0005125">
    <property type="term" value="F:cytokine activity"/>
    <property type="evidence" value="ECO:0007669"/>
    <property type="project" value="TreeGrafter"/>
</dbReference>
<proteinExistence type="inferred from homology"/>